<reference evidence="4" key="1">
    <citation type="submission" date="2019-10" db="EMBL/GenBank/DDBJ databases">
        <authorList>
            <person name="Nitsche A."/>
            <person name="Hankeln T."/>
            <person name="Acosta O."/>
            <person name="Velez I.D."/>
            <person name="Schiemann D.J."/>
        </authorList>
    </citation>
    <scope>NUCLEOTIDE SEQUENCE</scope>
    <source>
        <strain evidence="4">Cx 1773-43</strain>
    </source>
</reference>
<dbReference type="EMBL" id="MN661089">
    <property type="protein sequence ID" value="QHA33887.1"/>
    <property type="molecule type" value="Genomic_RNA"/>
</dbReference>
<feature type="region of interest" description="Disordered" evidence="3">
    <location>
        <begin position="427"/>
        <end position="459"/>
    </location>
</feature>
<dbReference type="GO" id="GO:0006508">
    <property type="term" value="P:proteolysis"/>
    <property type="evidence" value="ECO:0007669"/>
    <property type="project" value="UniProtKB-KW"/>
</dbReference>
<protein>
    <submittedName>
        <fullName evidence="4">Uncharacterized protein</fullName>
    </submittedName>
</protein>
<name>A0A6B9KU82_9VIRU</name>
<dbReference type="SUPFAM" id="SSF50494">
    <property type="entry name" value="Trypsin-like serine proteases"/>
    <property type="match status" value="1"/>
</dbReference>
<sequence>MIQYILYILTLAGLREPEPITWFNFLVVQPLTWLGLLAAPPEPQWYDWALVYLVRSLWMLAEGGIFLIQRFQTFTVMEAASMSILCIGALYYLHVRYGLNNLLSYQWLRTKVLLAMGFPPPLVLNDSVAFLNATTQMESVRAGSVEHTLGMPDAQVIVGSMKNGQFNAHGCAVRLHDLYLVAPQHVLHSGSVLRGKQGAQVEYDNSKIQCLETDFALIQLTHSQMSQLGVRKPRLAENLRDTGDSVSITGVKEKGTVGTLFHDPNLFGHVTYSGTTMGGYSGAAYMQGDRVIGFHVYGGQVNGGFSASYIYAKLRKKMGIRNEDSADWLKSEFEMGHDIQYDYVDHDEVYLKVNGRFVVVDSNSVNEAFGSDWRGPDGVIKRTKRTTQLPESVDQGEDLSLNQPQGSSSLTDLGELQDKITQFATNLLKKSSHGSRRPRRASSQPAMAGRTGNRPPTKA</sequence>
<feature type="region of interest" description="Disordered" evidence="3">
    <location>
        <begin position="385"/>
        <end position="411"/>
    </location>
</feature>
<accession>A0A6B9KU82</accession>
<feature type="compositionally biased region" description="Polar residues" evidence="3">
    <location>
        <begin position="400"/>
        <end position="411"/>
    </location>
</feature>
<evidence type="ECO:0000256" key="3">
    <source>
        <dbReference type="SAM" id="MobiDB-lite"/>
    </source>
</evidence>
<evidence type="ECO:0000313" key="4">
    <source>
        <dbReference type="EMBL" id="QHA33887.1"/>
    </source>
</evidence>
<dbReference type="GO" id="GO:0008233">
    <property type="term" value="F:peptidase activity"/>
    <property type="evidence" value="ECO:0007669"/>
    <property type="project" value="UniProtKB-KW"/>
</dbReference>
<dbReference type="InterPro" id="IPR043504">
    <property type="entry name" value="Peptidase_S1_PA_chymotrypsin"/>
</dbReference>
<evidence type="ECO:0000256" key="2">
    <source>
        <dbReference type="ARBA" id="ARBA00022801"/>
    </source>
</evidence>
<organism evidence="4">
    <name type="scientific">Atrato Sobemo-like virus 2</name>
    <dbReference type="NCBI Taxonomy" id="2689348"/>
    <lineage>
        <taxon>Viruses</taxon>
        <taxon>Riboviria</taxon>
        <taxon>Orthornavirae</taxon>
        <taxon>Pisuviricota</taxon>
        <taxon>Pisoniviricetes</taxon>
        <taxon>Sobelivirales</taxon>
        <taxon>Solemoviridae</taxon>
    </lineage>
</organism>
<dbReference type="InterPro" id="IPR009003">
    <property type="entry name" value="Peptidase_S1_PA"/>
</dbReference>
<evidence type="ECO:0000256" key="1">
    <source>
        <dbReference type="ARBA" id="ARBA00022670"/>
    </source>
</evidence>
<proteinExistence type="predicted"/>
<feature type="compositionally biased region" description="Basic residues" evidence="3">
    <location>
        <begin position="430"/>
        <end position="440"/>
    </location>
</feature>
<dbReference type="Gene3D" id="2.40.10.10">
    <property type="entry name" value="Trypsin-like serine proteases"/>
    <property type="match status" value="2"/>
</dbReference>
<keyword evidence="2" id="KW-0378">Hydrolase</keyword>
<keyword evidence="1" id="KW-0645">Protease</keyword>